<keyword evidence="1" id="KW-0597">Phosphoprotein</keyword>
<feature type="compositionally biased region" description="Polar residues" evidence="2">
    <location>
        <begin position="684"/>
        <end position="694"/>
    </location>
</feature>
<dbReference type="PANTHER" id="PTHR14038">
    <property type="entry name" value="BAT2 HLA-B-ASSOCIATED TRANSCRIPT 2"/>
    <property type="match status" value="1"/>
</dbReference>
<feature type="compositionally biased region" description="Basic and acidic residues" evidence="2">
    <location>
        <begin position="1094"/>
        <end position="1113"/>
    </location>
</feature>
<protein>
    <recommendedName>
        <fullName evidence="3">BAT2 N-terminal domain-containing protein</fullName>
    </recommendedName>
</protein>
<feature type="compositionally biased region" description="Basic and acidic residues" evidence="2">
    <location>
        <begin position="856"/>
        <end position="868"/>
    </location>
</feature>
<feature type="region of interest" description="Disordered" evidence="2">
    <location>
        <begin position="28"/>
        <end position="141"/>
    </location>
</feature>
<feature type="compositionally biased region" description="Basic and acidic residues" evidence="2">
    <location>
        <begin position="1296"/>
        <end position="1307"/>
    </location>
</feature>
<reference evidence="4 5" key="1">
    <citation type="journal article" date="2018" name="Nat. Ecol. Evol.">
        <title>Shark genomes provide insights into elasmobranch evolution and the origin of vertebrates.</title>
        <authorList>
            <person name="Hara Y"/>
            <person name="Yamaguchi K"/>
            <person name="Onimaru K"/>
            <person name="Kadota M"/>
            <person name="Koyanagi M"/>
            <person name="Keeley SD"/>
            <person name="Tatsumi K"/>
            <person name="Tanaka K"/>
            <person name="Motone F"/>
            <person name="Kageyama Y"/>
            <person name="Nozu R"/>
            <person name="Adachi N"/>
            <person name="Nishimura O"/>
            <person name="Nakagawa R"/>
            <person name="Tanegashima C"/>
            <person name="Kiyatake I"/>
            <person name="Matsumoto R"/>
            <person name="Murakumo K"/>
            <person name="Nishida K"/>
            <person name="Terakita A"/>
            <person name="Kuratani S"/>
            <person name="Sato K"/>
            <person name="Hyodo S Kuraku.S."/>
        </authorList>
    </citation>
    <scope>NUCLEOTIDE SEQUENCE [LARGE SCALE GENOMIC DNA]</scope>
</reference>
<feature type="compositionally biased region" description="Low complexity" evidence="2">
    <location>
        <begin position="1788"/>
        <end position="1814"/>
    </location>
</feature>
<feature type="region of interest" description="Disordered" evidence="2">
    <location>
        <begin position="2729"/>
        <end position="2804"/>
    </location>
</feature>
<feature type="compositionally biased region" description="Low complexity" evidence="2">
    <location>
        <begin position="1955"/>
        <end position="1982"/>
    </location>
</feature>
<feature type="region of interest" description="Disordered" evidence="2">
    <location>
        <begin position="843"/>
        <end position="1153"/>
    </location>
</feature>
<feature type="region of interest" description="Disordered" evidence="2">
    <location>
        <begin position="336"/>
        <end position="507"/>
    </location>
</feature>
<feature type="compositionally biased region" description="Low complexity" evidence="2">
    <location>
        <begin position="2143"/>
        <end position="2154"/>
    </location>
</feature>
<feature type="compositionally biased region" description="Polar residues" evidence="2">
    <location>
        <begin position="1537"/>
        <end position="1547"/>
    </location>
</feature>
<feature type="region of interest" description="Disordered" evidence="2">
    <location>
        <begin position="2685"/>
        <end position="2714"/>
    </location>
</feature>
<feature type="compositionally biased region" description="Pro residues" evidence="2">
    <location>
        <begin position="107"/>
        <end position="118"/>
    </location>
</feature>
<dbReference type="InterPro" id="IPR009738">
    <property type="entry name" value="BAT2_N"/>
</dbReference>
<feature type="compositionally biased region" description="Polar residues" evidence="2">
    <location>
        <begin position="1815"/>
        <end position="1828"/>
    </location>
</feature>
<feature type="compositionally biased region" description="Basic and acidic residues" evidence="2">
    <location>
        <begin position="1007"/>
        <end position="1016"/>
    </location>
</feature>
<feature type="compositionally biased region" description="Polar residues" evidence="2">
    <location>
        <begin position="383"/>
        <end position="397"/>
    </location>
</feature>
<feature type="compositionally biased region" description="Polar residues" evidence="2">
    <location>
        <begin position="275"/>
        <end position="294"/>
    </location>
</feature>
<feature type="compositionally biased region" description="Polar residues" evidence="2">
    <location>
        <begin position="88"/>
        <end position="99"/>
    </location>
</feature>
<feature type="compositionally biased region" description="Basic and acidic residues" evidence="2">
    <location>
        <begin position="1485"/>
        <end position="1502"/>
    </location>
</feature>
<feature type="compositionally biased region" description="Low complexity" evidence="2">
    <location>
        <begin position="2178"/>
        <end position="2198"/>
    </location>
</feature>
<feature type="compositionally biased region" description="Basic and acidic residues" evidence="2">
    <location>
        <begin position="899"/>
        <end position="924"/>
    </location>
</feature>
<comment type="caution">
    <text evidence="4">The sequence shown here is derived from an EMBL/GenBank/DDBJ whole genome shotgun (WGS) entry which is preliminary data.</text>
</comment>
<feature type="region of interest" description="Disordered" evidence="2">
    <location>
        <begin position="1180"/>
        <end position="1706"/>
    </location>
</feature>
<feature type="compositionally biased region" description="Low complexity" evidence="2">
    <location>
        <begin position="1254"/>
        <end position="1264"/>
    </location>
</feature>
<feature type="compositionally biased region" description="Low complexity" evidence="2">
    <location>
        <begin position="736"/>
        <end position="774"/>
    </location>
</feature>
<feature type="compositionally biased region" description="Polar residues" evidence="2">
    <location>
        <begin position="1725"/>
        <end position="1735"/>
    </location>
</feature>
<feature type="region of interest" description="Disordered" evidence="2">
    <location>
        <begin position="1901"/>
        <end position="2116"/>
    </location>
</feature>
<feature type="compositionally biased region" description="Basic and acidic residues" evidence="2">
    <location>
        <begin position="1320"/>
        <end position="1345"/>
    </location>
</feature>
<feature type="compositionally biased region" description="Low complexity" evidence="2">
    <location>
        <begin position="398"/>
        <end position="409"/>
    </location>
</feature>
<feature type="region of interest" description="Disordered" evidence="2">
    <location>
        <begin position="2133"/>
        <end position="2209"/>
    </location>
</feature>
<evidence type="ECO:0000313" key="4">
    <source>
        <dbReference type="EMBL" id="GCB69133.1"/>
    </source>
</evidence>
<evidence type="ECO:0000256" key="2">
    <source>
        <dbReference type="SAM" id="MobiDB-lite"/>
    </source>
</evidence>
<sequence length="2804" mass="309611">MSERSGQNTKAKDGKTKYATLNLFNTYKGKSIETQKNSVTARHGLQSLGKVASSRRIPPPANLPSLKAENKGNDPNVNIIPKDGSGWVTKSEQQEESNNTTEVPVQEPQPPSSEPPAPSTQEVPVVKSWAQTNNKHTGQGDGIQCLNTHFQHEFPSLQAAGDQKELPDEACAPGPNLRPQNVASWRDGGGKTIPIIPGGSLDQDGKPCNLEDGGTATSELNDSHKALDKQGKAPLPLTKINGQLIIPPAPQFRGLMPSYISQSKMQIPHRLQYPAPNTKNQSGSLRQQHSQWSQDLLERPSVISANELKGLDHLDTETDDGWAGAQSEVDYTEKLNFSDEDEGASVQKGDGEICGDSDEQTNRIERLGSKTSESSDSQKETNECPNNKGSSDESATLQAAPQSPSKSSSNRGLQNDRQDLGRPSVPAVARELRGLGNVPVNQKPAPQHPPPNRQIGPGKYATTKPILPSEGDEAWRQRRKPSMSDASAAIERARKRREEEERRMEEQRLAACAAKLKKLDEKYGTQSKEKKEKAKENEKTKSSEGENTKDIEKEHAEGNENVKEKEKENENENQKETEKEPEREQEQEQEPVNEPQKEREKEQEEEKAEEKQEGQEEKEQEKENGEELEKEQKQEPEKEKEDEDENEKEQEMEKSQEEPRSEFDDSKGQKTERKSSIKTDADDASQSTNQLESTFNEKEVTQTPNDIDGDLGSQTRPTVPTGYSKQFQKSLPPRFQRQQEQMMKQWQQQPPGVHQQQTQSQTPAQSQAQGQPQPSGAPVPQPQHRPLYQTPLAPSHHQHLASMGFDPRWIMMQSYMDPRMMTGRPPIDMTQMHPGMMPTKLMRRDQMDNSGSGPDSFDHLSRPARDHTIQSTEPRLVWNSEPYPHTEPQPATTPPGVVEESKDSRSEMTVEQERKTPAYSEKRQLSPHLNLSNQELFREKTDDEKGKFTSKSPEDMQPVQTEKVADSVNLEPVDSAVTRGSQEEPVLQTETHTVLKRSLSHGSNHSLKLEEQKGDSHPVVIKTQNRSTEPKDQQDKPEEKSRKENKTFEGMKNEKQFRRESRYDTRWGPRPGYSRRDEGYMRPVRRSGPIKKPVLRDMKEEREQRKEKEERHSIPIKGNKAAKTEKKEPSQSIKIVNKPEPDKPLPDGSVPVVKKATQDIKPLLDKTETLAPVISVNKAISNQATSVQTPKDEKQGKPHVKNQISERQRIDNRFPVRRDSGVPPRNYRKDVREQRDWFPDQGYRGRGRGEFYSRGRSFRGSYNGRGRGGRGRSREYPRYREPRQRPEHVASVPSFRQREESETRSESSDFEEIPKRRRQHGSETDSDTEAHESASDTISDKENPTKGKRQKKDGRPENKPIQKSFRSESNFKVDNRSSEKPPLKEDDHKPKPGFLPRGEPSRRGRGGMFRGGGRGGGSRSAPLRKPGPSNSLWPPRLETSRRDDMEPKKMDHFETIPFDRRHVKSERRFDHSREQLRKQRPTRPPRQDKPPRFRRLREREAAAKVNETAPNVVSNSTPSSGVQEHAHSLDVAGSKSPDLSNQNSSDQANEEWETASESSDFNERRERDEKKMVDVNLQASTKSGECSLLPKRDAAKRSFSSQRPGADRQNRRGNSGASKPNRNYSGSKNERRGGLSSKPGRRGPFEERTAMIGIDPTSSNMAHHPGESSNTGTAPKSTKDVTGKKREESKSAKKPKEKPDALSQFDLNNYASVVIIDDHPEVTTVEDSQCNTTDDGFTEVVSKKQQKRLQDEERRKKEEQVVQNWNKKNVNEKGRGQSSKLPPRFAKKQQQAAQQAQVQTPTSVQSQVQPQQQAGTLTSATVATQDPTQIPVPAPTTSPSEDPIPVQEQSKVQGGSGASGNNAECSDSGKAMAPSQTHSTSEAELWDNKMSSSAVLSDITTKLGPISSPQPPPVSAWNKPLTSLGSSPTPEGTASSQESGIELAIDSDQLAAPNSNTSTTSTATTTTTTTTDATECEATLTEKTAEDKLLEPKEQRQKQPRAGPIKAQKLPDLSPVENKEHKPGPIGKERSMKNRKAKDVQQIETEGKDEPPDATVGSPEPAVTQEPKVVTELSTEAKTIISVPTPEFEENSKESMTDYTAPSSSLSDSVSSGNSKIEDSLVNNMECARKAWENSPTAGEKNSPVTSTASPVSSGNGGGSGTYTSFSSASMPPIPVASVTPTTSLSGTGTYTTSSLNTKATTISDPPNICKVKPQQLQASNISPASHFSQLGCVTSLIPPQQQSPQVFVSQSAAGPAGQIPTFYMDTSHLFSAQHPRLAPPSLAQQQGFQTGPSQPTAVQQISIPIYAPIPGQPQAQLSLGGGPSVSQAQEMFNTSLQPFRTQQAFMQNSLSQPSPVVLSGAALHNFSAVQAQDLAKAQSGLAFQQTSNAQPIPILYEHSLNQASGLAGSQLIDTHLIQGNSNQWHVQGLRTGEAEAGNYNICYHTFQHYHRKARPGLTQPSNLYTGQVQQPGQSNYYSTAQSPNAALQQVTLPLPGSQLSLPNFGSAGQPLIALPQSLQPLQHTPAQAQPHNLSRQTQMNQPFRGLIATGAQTSMIPAAGKMPEMDLKPYGCSVDVKPGTPPISVRSITPTSSPFRASSTSPNGQSSKINNMVYQKQFSSAAGVRIAQPFPAQFPPQMLSQPNLVPPLVRPHGNTFSAPVQRPPMPLANQMQPQMTTGIICHTRPQHTPRVPSGPTQGIRGNQAQAAMMAEQDLKAKQRAEVLQSTHKFFSDQQQQQQIKQPMSKVHKNDSSGSKPTESGTGVTSTRDEKVEEKPNPSQAAMSKPVRTGPIKPQAVKTEESKS</sequence>
<feature type="compositionally biased region" description="Basic and acidic residues" evidence="2">
    <location>
        <begin position="1748"/>
        <end position="1760"/>
    </location>
</feature>
<feature type="compositionally biased region" description="Polar residues" evidence="2">
    <location>
        <begin position="1920"/>
        <end position="1939"/>
    </location>
</feature>
<dbReference type="PANTHER" id="PTHR14038:SF6">
    <property type="entry name" value="PROTEIN PRRC2C"/>
    <property type="match status" value="1"/>
</dbReference>
<evidence type="ECO:0000313" key="5">
    <source>
        <dbReference type="Proteomes" id="UP000288216"/>
    </source>
</evidence>
<dbReference type="OrthoDB" id="1939715at2759"/>
<proteinExistence type="predicted"/>
<evidence type="ECO:0000259" key="3">
    <source>
        <dbReference type="Pfam" id="PF07001"/>
    </source>
</evidence>
<gene>
    <name evidence="4" type="ORF">scyTo_0013925</name>
</gene>
<feature type="compositionally biased region" description="Polar residues" evidence="2">
    <location>
        <begin position="1847"/>
        <end position="1865"/>
    </location>
</feature>
<feature type="compositionally biased region" description="Basic and acidic residues" evidence="2">
    <location>
        <begin position="1272"/>
        <end position="1288"/>
    </location>
</feature>
<dbReference type="GO" id="GO:0030154">
    <property type="term" value="P:cell differentiation"/>
    <property type="evidence" value="ECO:0007669"/>
    <property type="project" value="TreeGrafter"/>
</dbReference>
<feature type="compositionally biased region" description="Basic and acidic residues" evidence="2">
    <location>
        <begin position="1028"/>
        <end position="1067"/>
    </location>
</feature>
<feature type="compositionally biased region" description="Polar residues" evidence="2">
    <location>
        <begin position="1180"/>
        <end position="1189"/>
    </location>
</feature>
<feature type="region of interest" description="Disordered" evidence="2">
    <location>
        <begin position="272"/>
        <end position="294"/>
    </location>
</feature>
<feature type="compositionally biased region" description="Basic and acidic residues" evidence="2">
    <location>
        <begin position="1353"/>
        <end position="1390"/>
    </location>
</feature>
<feature type="compositionally biased region" description="Basic and acidic residues" evidence="2">
    <location>
        <begin position="1561"/>
        <end position="1573"/>
    </location>
</feature>
<dbReference type="STRING" id="75743.A0A401P7P7"/>
<feature type="compositionally biased region" description="Basic and acidic residues" evidence="2">
    <location>
        <begin position="1983"/>
        <end position="1997"/>
    </location>
</feature>
<feature type="compositionally biased region" description="Basic and acidic residues" evidence="2">
    <location>
        <begin position="1227"/>
        <end position="1238"/>
    </location>
</feature>
<feature type="compositionally biased region" description="Basic and acidic residues" evidence="2">
    <location>
        <begin position="1438"/>
        <end position="1477"/>
    </location>
</feature>
<feature type="compositionally biased region" description="Polar residues" evidence="2">
    <location>
        <begin position="2752"/>
        <end position="2766"/>
    </location>
</feature>
<dbReference type="InterPro" id="IPR033184">
    <property type="entry name" value="PRRC2"/>
</dbReference>
<feature type="compositionally biased region" description="Basic and acidic residues" evidence="2">
    <location>
        <begin position="519"/>
        <end position="586"/>
    </location>
</feature>
<feature type="compositionally biased region" description="Basic and acidic residues" evidence="2">
    <location>
        <begin position="595"/>
        <end position="639"/>
    </location>
</feature>
<feature type="compositionally biased region" description="Basic and acidic residues" evidence="2">
    <location>
        <begin position="1677"/>
        <end position="1691"/>
    </location>
</feature>
<dbReference type="Pfam" id="PF07001">
    <property type="entry name" value="BAT2_N"/>
    <property type="match status" value="1"/>
</dbReference>
<feature type="compositionally biased region" description="Basic and acidic residues" evidence="2">
    <location>
        <begin position="2017"/>
        <end position="2051"/>
    </location>
</feature>
<feature type="compositionally biased region" description="Basic and acidic residues" evidence="2">
    <location>
        <begin position="2767"/>
        <end position="2776"/>
    </location>
</feature>
<feature type="compositionally biased region" description="Polar residues" evidence="2">
    <location>
        <begin position="1612"/>
        <end position="1627"/>
    </location>
</feature>
<organism evidence="4 5">
    <name type="scientific">Scyliorhinus torazame</name>
    <name type="common">Cloudy catshark</name>
    <name type="synonym">Catulus torazame</name>
    <dbReference type="NCBI Taxonomy" id="75743"/>
    <lineage>
        <taxon>Eukaryota</taxon>
        <taxon>Metazoa</taxon>
        <taxon>Chordata</taxon>
        <taxon>Craniata</taxon>
        <taxon>Vertebrata</taxon>
        <taxon>Chondrichthyes</taxon>
        <taxon>Elasmobranchii</taxon>
        <taxon>Galeomorphii</taxon>
        <taxon>Galeoidea</taxon>
        <taxon>Carcharhiniformes</taxon>
        <taxon>Scyliorhinidae</taxon>
        <taxon>Scyliorhinus</taxon>
    </lineage>
</organism>
<feature type="region of interest" description="Disordered" evidence="2">
    <location>
        <begin position="1725"/>
        <end position="1889"/>
    </location>
</feature>
<feature type="region of interest" description="Disordered" evidence="2">
    <location>
        <begin position="519"/>
        <end position="799"/>
    </location>
</feature>
<feature type="compositionally biased region" description="Polar residues" evidence="2">
    <location>
        <begin position="712"/>
        <end position="729"/>
    </location>
</feature>
<feature type="compositionally biased region" description="Polar residues" evidence="2">
    <location>
        <begin position="2695"/>
        <end position="2706"/>
    </location>
</feature>
<feature type="compositionally biased region" description="Polar residues" evidence="2">
    <location>
        <begin position="1656"/>
        <end position="1676"/>
    </location>
</feature>
<name>A0A401P7P7_SCYTO</name>
<feature type="region of interest" description="Disordered" evidence="2">
    <location>
        <begin position="2587"/>
        <end position="2609"/>
    </location>
</feature>
<feature type="compositionally biased region" description="Low complexity" evidence="2">
    <location>
        <begin position="2103"/>
        <end position="2115"/>
    </location>
</feature>
<dbReference type="Proteomes" id="UP000288216">
    <property type="component" value="Unassembled WGS sequence"/>
</dbReference>
<accession>A0A401P7P7</accession>
<feature type="domain" description="BAT2 N-terminal" evidence="3">
    <location>
        <begin position="1"/>
        <end position="165"/>
    </location>
</feature>
<feature type="compositionally biased region" description="Gly residues" evidence="2">
    <location>
        <begin position="1406"/>
        <end position="1418"/>
    </location>
</feature>
<feature type="compositionally biased region" description="Basic and acidic residues" evidence="2">
    <location>
        <begin position="1204"/>
        <end position="1220"/>
    </location>
</feature>
<feature type="compositionally biased region" description="Polar residues" evidence="2">
    <location>
        <begin position="1508"/>
        <end position="1522"/>
    </location>
</feature>
<dbReference type="EMBL" id="BFAA01007306">
    <property type="protein sequence ID" value="GCB69133.1"/>
    <property type="molecule type" value="Genomic_DNA"/>
</dbReference>
<keyword evidence="5" id="KW-1185">Reference proteome</keyword>
<feature type="compositionally biased region" description="Basic and acidic residues" evidence="2">
    <location>
        <begin position="496"/>
        <end position="507"/>
    </location>
</feature>
<feature type="compositionally biased region" description="Basic and acidic residues" evidence="2">
    <location>
        <begin position="649"/>
        <end position="681"/>
    </location>
</feature>
<evidence type="ECO:0000256" key="1">
    <source>
        <dbReference type="ARBA" id="ARBA00022553"/>
    </source>
</evidence>
<feature type="compositionally biased region" description="Basic and acidic residues" evidence="2">
    <location>
        <begin position="936"/>
        <end position="947"/>
    </location>
</feature>
<dbReference type="OMA" id="APIMQAP"/>